<dbReference type="InterPro" id="IPR052016">
    <property type="entry name" value="Bact_Sigma-Reg"/>
</dbReference>
<evidence type="ECO:0000313" key="5">
    <source>
        <dbReference type="Proteomes" id="UP000316095"/>
    </source>
</evidence>
<evidence type="ECO:0000256" key="2">
    <source>
        <dbReference type="SAM" id="Phobius"/>
    </source>
</evidence>
<dbReference type="Proteomes" id="UP000316095">
    <property type="component" value="Unassembled WGS sequence"/>
</dbReference>
<feature type="transmembrane region" description="Helical" evidence="2">
    <location>
        <begin position="12"/>
        <end position="31"/>
    </location>
</feature>
<feature type="transmembrane region" description="Helical" evidence="2">
    <location>
        <begin position="268"/>
        <end position="285"/>
    </location>
</feature>
<dbReference type="SMART" id="SM00331">
    <property type="entry name" value="PP2C_SIG"/>
    <property type="match status" value="1"/>
</dbReference>
<evidence type="ECO:0000259" key="3">
    <source>
        <dbReference type="SMART" id="SM00331"/>
    </source>
</evidence>
<keyword evidence="2" id="KW-0472">Membrane</keyword>
<feature type="transmembrane region" description="Helical" evidence="2">
    <location>
        <begin position="134"/>
        <end position="153"/>
    </location>
</feature>
<accession>A0A5C5XIT2</accession>
<feature type="transmembrane region" description="Helical" evidence="2">
    <location>
        <begin position="169"/>
        <end position="190"/>
    </location>
</feature>
<dbReference type="Gene3D" id="3.60.40.10">
    <property type="entry name" value="PPM-type phosphatase domain"/>
    <property type="match status" value="1"/>
</dbReference>
<feature type="transmembrane region" description="Helical" evidence="2">
    <location>
        <begin position="235"/>
        <end position="256"/>
    </location>
</feature>
<dbReference type="InterPro" id="IPR036457">
    <property type="entry name" value="PPM-type-like_dom_sf"/>
</dbReference>
<dbReference type="InterPro" id="IPR001932">
    <property type="entry name" value="PPM-type_phosphatase-like_dom"/>
</dbReference>
<reference evidence="4 5" key="1">
    <citation type="submission" date="2019-02" db="EMBL/GenBank/DDBJ databases">
        <title>Deep-cultivation of Planctomycetes and their phenomic and genomic characterization uncovers novel biology.</title>
        <authorList>
            <person name="Wiegand S."/>
            <person name="Jogler M."/>
            <person name="Boedeker C."/>
            <person name="Pinto D."/>
            <person name="Vollmers J."/>
            <person name="Rivas-Marin E."/>
            <person name="Kohn T."/>
            <person name="Peeters S.H."/>
            <person name="Heuer A."/>
            <person name="Rast P."/>
            <person name="Oberbeckmann S."/>
            <person name="Bunk B."/>
            <person name="Jeske O."/>
            <person name="Meyerdierks A."/>
            <person name="Storesund J.E."/>
            <person name="Kallscheuer N."/>
            <person name="Luecker S."/>
            <person name="Lage O.M."/>
            <person name="Pohl T."/>
            <person name="Merkel B.J."/>
            <person name="Hornburger P."/>
            <person name="Mueller R.-W."/>
            <person name="Bruemmer F."/>
            <person name="Labrenz M."/>
            <person name="Spormann A.M."/>
            <person name="Op Den Camp H."/>
            <person name="Overmann J."/>
            <person name="Amann R."/>
            <person name="Jetten M.S.M."/>
            <person name="Mascher T."/>
            <person name="Medema M.H."/>
            <person name="Devos D.P."/>
            <person name="Kaster A.-K."/>
            <person name="Ovreas L."/>
            <person name="Rohde M."/>
            <person name="Galperin M.Y."/>
            <person name="Jogler C."/>
        </authorList>
    </citation>
    <scope>NUCLEOTIDE SEQUENCE [LARGE SCALE GENOMIC DNA]</scope>
    <source>
        <strain evidence="4 5">Pan54</strain>
    </source>
</reference>
<dbReference type="PANTHER" id="PTHR43156:SF2">
    <property type="entry name" value="STAGE II SPORULATION PROTEIN E"/>
    <property type="match status" value="1"/>
</dbReference>
<sequence length="543" mass="60833">MKPNRLPKTVVLTVLILTLIIAIMSLGGWGISYTAGWTNSKSRVEVSTTAAILTYYEMSGPFYHTILEWTSVCLAIFTGILSIVHYRLKRDVTTPIIGTALFFSGMLDAFNILAADRLVFAVKNLQDFIPFTWAVSRTFNVAILTAGTLPFIVRKKLPARKATKNDARYLILVGFLFGLVAYVIIHFFAVIVSVPDSQYPELWISRPWELIPFVFWMFLGTTVFPRFWKKFPSLFSHSLILCAIPAALLNVVAGLGSRELFDANFFNAYYLKILAYGTPLIGLLLDYKNAYRAEMELEKTASKLEAAKEIQQSLLPDDHPEIAGIDAAGFSYASEAVGGDYYDYLRLADGRFAFVVGDVSGHDLAASLLAAQTRAYLRAYVNSHGDLVEVMTRLNQALVIDTQHRRFVTMFLAAIDKDLRSFEYIAAGHQGYLVRHDGQIETLDSNVLPVGMTNENKMQVNKISRLHRGDTVLVVTDGITEAVSPTGEQYGLQRLLDFISVEHERSVKDLVELLQADVNRFCEGKRPTDDVTVLLVRWLRNIP</sequence>
<dbReference type="SUPFAM" id="SSF81606">
    <property type="entry name" value="PP2C-like"/>
    <property type="match status" value="1"/>
</dbReference>
<feature type="domain" description="PPM-type phosphatase" evidence="3">
    <location>
        <begin position="322"/>
        <end position="538"/>
    </location>
</feature>
<dbReference type="GO" id="GO:0016791">
    <property type="term" value="F:phosphatase activity"/>
    <property type="evidence" value="ECO:0007669"/>
    <property type="project" value="TreeGrafter"/>
</dbReference>
<dbReference type="PANTHER" id="PTHR43156">
    <property type="entry name" value="STAGE II SPORULATION PROTEIN E-RELATED"/>
    <property type="match status" value="1"/>
</dbReference>
<keyword evidence="2" id="KW-1133">Transmembrane helix</keyword>
<comment type="caution">
    <text evidence="4">The sequence shown here is derived from an EMBL/GenBank/DDBJ whole genome shotgun (WGS) entry which is preliminary data.</text>
</comment>
<feature type="transmembrane region" description="Helical" evidence="2">
    <location>
        <begin position="96"/>
        <end position="114"/>
    </location>
</feature>
<feature type="transmembrane region" description="Helical" evidence="2">
    <location>
        <begin position="210"/>
        <end position="228"/>
    </location>
</feature>
<feature type="transmembrane region" description="Helical" evidence="2">
    <location>
        <begin position="62"/>
        <end position="84"/>
    </location>
</feature>
<protein>
    <submittedName>
        <fullName evidence="4">Phosphoserine phosphatase RsbU</fullName>
        <ecNumber evidence="4">3.1.3.3</ecNumber>
    </submittedName>
</protein>
<keyword evidence="2" id="KW-0812">Transmembrane</keyword>
<evidence type="ECO:0000313" key="4">
    <source>
        <dbReference type="EMBL" id="TWT62930.1"/>
    </source>
</evidence>
<dbReference type="Pfam" id="PF07228">
    <property type="entry name" value="SpoIIE"/>
    <property type="match status" value="1"/>
</dbReference>
<evidence type="ECO:0000256" key="1">
    <source>
        <dbReference type="ARBA" id="ARBA00022801"/>
    </source>
</evidence>
<name>A0A5C5XIT2_9PLAN</name>
<proteinExistence type="predicted"/>
<dbReference type="RefSeq" id="WP_146504732.1">
    <property type="nucleotide sequence ID" value="NZ_SJPG01000001.1"/>
</dbReference>
<dbReference type="EC" id="3.1.3.3" evidence="4"/>
<keyword evidence="1 4" id="KW-0378">Hydrolase</keyword>
<dbReference type="AlphaFoldDB" id="A0A5C5XIT2"/>
<keyword evidence="5" id="KW-1185">Reference proteome</keyword>
<gene>
    <name evidence="4" type="primary">rsbU_7</name>
    <name evidence="4" type="ORF">Pan54_36810</name>
</gene>
<dbReference type="OrthoDB" id="207912at2"/>
<dbReference type="EMBL" id="SJPG01000001">
    <property type="protein sequence ID" value="TWT62930.1"/>
    <property type="molecule type" value="Genomic_DNA"/>
</dbReference>
<organism evidence="4 5">
    <name type="scientific">Rubinisphaera italica</name>
    <dbReference type="NCBI Taxonomy" id="2527969"/>
    <lineage>
        <taxon>Bacteria</taxon>
        <taxon>Pseudomonadati</taxon>
        <taxon>Planctomycetota</taxon>
        <taxon>Planctomycetia</taxon>
        <taxon>Planctomycetales</taxon>
        <taxon>Planctomycetaceae</taxon>
        <taxon>Rubinisphaera</taxon>
    </lineage>
</organism>